<reference evidence="1 2" key="1">
    <citation type="journal article" date="2003" name="Extremophiles">
        <title>Halomonas glaciei sp. nov. isolated from fast ice of Adelie Land, Antarctica.</title>
        <authorList>
            <person name="Reddy G.S."/>
            <person name="Raghavan P.U."/>
            <person name="Sarita N.B."/>
            <person name="Prakash J.S."/>
            <person name="Nagesh N."/>
            <person name="Delille D."/>
            <person name="Shivaji S."/>
        </authorList>
    </citation>
    <scope>NUCLEOTIDE SEQUENCE [LARGE SCALE GENOMIC DNA]</scope>
    <source>
        <strain evidence="1 2">DD39</strain>
    </source>
</reference>
<evidence type="ECO:0008006" key="3">
    <source>
        <dbReference type="Google" id="ProtNLM"/>
    </source>
</evidence>
<comment type="caution">
    <text evidence="1">The sequence shown here is derived from an EMBL/GenBank/DDBJ whole genome shotgun (WGS) entry which is preliminary data.</text>
</comment>
<evidence type="ECO:0000313" key="2">
    <source>
        <dbReference type="Proteomes" id="UP000526892"/>
    </source>
</evidence>
<gene>
    <name evidence="1" type="ORF">HZS80_19265</name>
</gene>
<organism evidence="1 2">
    <name type="scientific">Vreelandella glaciei</name>
    <dbReference type="NCBI Taxonomy" id="186761"/>
    <lineage>
        <taxon>Bacteria</taxon>
        <taxon>Pseudomonadati</taxon>
        <taxon>Pseudomonadota</taxon>
        <taxon>Gammaproteobacteria</taxon>
        <taxon>Oceanospirillales</taxon>
        <taxon>Halomonadaceae</taxon>
        <taxon>Vreelandella</taxon>
    </lineage>
</organism>
<sequence length="88" mass="10202">MSEEIIGFVLGDVRLNRMLAMISDNINERPPHTESQDWSKIKVAYLFFSNENISEETRWRPLSRQFPPNSPIAILLKLKKSLGRSMIV</sequence>
<evidence type="ECO:0000313" key="1">
    <source>
        <dbReference type="EMBL" id="NYS79822.1"/>
    </source>
</evidence>
<dbReference type="RefSeq" id="WP_179917007.1">
    <property type="nucleotide sequence ID" value="NZ_JACCDE010000034.1"/>
</dbReference>
<proteinExistence type="predicted"/>
<protein>
    <recommendedName>
        <fullName evidence="3">Transposase Tn5-like N-terminal domain-containing protein</fullName>
    </recommendedName>
</protein>
<dbReference type="EMBL" id="JACCDE010000034">
    <property type="protein sequence ID" value="NYS79822.1"/>
    <property type="molecule type" value="Genomic_DNA"/>
</dbReference>
<dbReference type="AlphaFoldDB" id="A0A7Z0LW91"/>
<keyword evidence="2" id="KW-1185">Reference proteome</keyword>
<name>A0A7Z0LW91_9GAMM</name>
<dbReference type="Gene3D" id="1.10.246.40">
    <property type="entry name" value="Tn5 transposase, domain 1"/>
    <property type="match status" value="1"/>
</dbReference>
<dbReference type="InterPro" id="IPR038215">
    <property type="entry name" value="TN5-like_N_sf"/>
</dbReference>
<accession>A0A7Z0LW91</accession>
<dbReference type="Proteomes" id="UP000526892">
    <property type="component" value="Unassembled WGS sequence"/>
</dbReference>